<proteinExistence type="inferred from homology"/>
<dbReference type="OrthoDB" id="9808814at2"/>
<comment type="similarity">
    <text evidence="1 3">Belongs to the short-chain dehydrogenases/reductases (SDR) family.</text>
</comment>
<dbReference type="KEGG" id="mbas:ALGA_3272"/>
<dbReference type="Pfam" id="PF00106">
    <property type="entry name" value="adh_short"/>
    <property type="match status" value="1"/>
</dbReference>
<dbReference type="InterPro" id="IPR036291">
    <property type="entry name" value="NAD(P)-bd_dom_sf"/>
</dbReference>
<dbReference type="PIRSF" id="PIRSF000126">
    <property type="entry name" value="11-beta-HSD1"/>
    <property type="match status" value="1"/>
</dbReference>
<dbReference type="PRINTS" id="PR00081">
    <property type="entry name" value="GDHRDH"/>
</dbReference>
<dbReference type="Proteomes" id="UP000218267">
    <property type="component" value="Chromosome"/>
</dbReference>
<dbReference type="AlphaFoldDB" id="A0A1Y1CNP6"/>
<reference evidence="5" key="2">
    <citation type="journal article" date="2020" name="Antonie Van Leeuwenhoek">
        <title>Labilibaculum antarcticum sp. nov., a novel facultative anaerobic, psychrotorelant bacterium isolated from marine sediment of Antarctica.</title>
        <authorList>
            <person name="Watanabe M."/>
            <person name="Kojima H."/>
            <person name="Fukui M."/>
        </authorList>
    </citation>
    <scope>NUCLEOTIDE SEQUENCE [LARGE SCALE GENOMIC DNA]</scope>
    <source>
        <strain evidence="5">SPP2</strain>
    </source>
</reference>
<name>A0A1Y1CNP6_9BACT</name>
<protein>
    <submittedName>
        <fullName evidence="4">Short-chain dehydrogenase</fullName>
    </submittedName>
</protein>
<sequence>MKENKYALITGASKGLGKAFAFRLASGGINLLLVALHGEGLPELSAKIKNQFGVEVDYLEINLRDSSAVHEIADWSSKVDVSILINNAGIGGAKPFELASVEYLDAMISINIRSLTLLTYLLLPNLKKQPKSYILNVASMASFSPIAFKTVYPASKSFVYSFSRCLKEELKNTSVSVSVLHPGPMKTNAEVSKRIESQGFLAKLGIQSPEEVAEIAIRNLIGGKTMIIPGYMNKFNWLMMKIIPTRIGVPIISNIVKREIVTQLK</sequence>
<evidence type="ECO:0000313" key="4">
    <source>
        <dbReference type="EMBL" id="BAX81572.1"/>
    </source>
</evidence>
<keyword evidence="2" id="KW-0560">Oxidoreductase</keyword>
<reference evidence="4 5" key="1">
    <citation type="journal article" date="2018" name="Mar. Genomics">
        <title>Complete genome sequence of Marinifilaceae bacterium strain SPP2, isolated from the Antarctic marine sediment.</title>
        <authorList>
            <person name="Watanabe M."/>
            <person name="Kojima H."/>
            <person name="Fukui M."/>
        </authorList>
    </citation>
    <scope>NUCLEOTIDE SEQUENCE [LARGE SCALE GENOMIC DNA]</scope>
    <source>
        <strain evidence="4 5">SPP2</strain>
    </source>
</reference>
<dbReference type="PANTHER" id="PTHR43899">
    <property type="entry name" value="RH59310P"/>
    <property type="match status" value="1"/>
</dbReference>
<keyword evidence="5" id="KW-1185">Reference proteome</keyword>
<dbReference type="PANTHER" id="PTHR43899:SF13">
    <property type="entry name" value="RH59310P"/>
    <property type="match status" value="1"/>
</dbReference>
<evidence type="ECO:0000313" key="5">
    <source>
        <dbReference type="Proteomes" id="UP000218267"/>
    </source>
</evidence>
<dbReference type="Gene3D" id="3.40.50.720">
    <property type="entry name" value="NAD(P)-binding Rossmann-like Domain"/>
    <property type="match status" value="1"/>
</dbReference>
<organism evidence="4 5">
    <name type="scientific">Labilibaculum antarcticum</name>
    <dbReference type="NCBI Taxonomy" id="1717717"/>
    <lineage>
        <taxon>Bacteria</taxon>
        <taxon>Pseudomonadati</taxon>
        <taxon>Bacteroidota</taxon>
        <taxon>Bacteroidia</taxon>
        <taxon>Marinilabiliales</taxon>
        <taxon>Marinifilaceae</taxon>
        <taxon>Labilibaculum</taxon>
    </lineage>
</organism>
<evidence type="ECO:0000256" key="1">
    <source>
        <dbReference type="ARBA" id="ARBA00006484"/>
    </source>
</evidence>
<dbReference type="InterPro" id="IPR051019">
    <property type="entry name" value="VLCFA-Steroid_DH"/>
</dbReference>
<accession>A0A1Y1CNP6</accession>
<dbReference type="RefSeq" id="WP_096431108.1">
    <property type="nucleotide sequence ID" value="NZ_AP018042.1"/>
</dbReference>
<dbReference type="SUPFAM" id="SSF51735">
    <property type="entry name" value="NAD(P)-binding Rossmann-fold domains"/>
    <property type="match status" value="1"/>
</dbReference>
<dbReference type="GO" id="GO:0016491">
    <property type="term" value="F:oxidoreductase activity"/>
    <property type="evidence" value="ECO:0007669"/>
    <property type="project" value="UniProtKB-KW"/>
</dbReference>
<dbReference type="EMBL" id="AP018042">
    <property type="protein sequence ID" value="BAX81572.1"/>
    <property type="molecule type" value="Genomic_DNA"/>
</dbReference>
<dbReference type="InterPro" id="IPR002347">
    <property type="entry name" value="SDR_fam"/>
</dbReference>
<evidence type="ECO:0000256" key="3">
    <source>
        <dbReference type="RuleBase" id="RU000363"/>
    </source>
</evidence>
<dbReference type="PRINTS" id="PR00080">
    <property type="entry name" value="SDRFAMILY"/>
</dbReference>
<gene>
    <name evidence="4" type="ORF">ALGA_3272</name>
</gene>
<evidence type="ECO:0000256" key="2">
    <source>
        <dbReference type="ARBA" id="ARBA00023002"/>
    </source>
</evidence>